<dbReference type="PANTHER" id="PTHR43616:SF3">
    <property type="entry name" value="HYDROXYCARBOXYLATE DEHYDROGENASE A"/>
    <property type="match status" value="1"/>
</dbReference>
<dbReference type="Proteomes" id="UP001574673">
    <property type="component" value="Unassembled WGS sequence"/>
</dbReference>
<evidence type="ECO:0000313" key="5">
    <source>
        <dbReference type="Proteomes" id="UP001574673"/>
    </source>
</evidence>
<keyword evidence="1" id="KW-0479">Metal-binding</keyword>
<gene>
    <name evidence="4" type="ORF">ABCS64_07550</name>
</gene>
<evidence type="ECO:0000256" key="1">
    <source>
        <dbReference type="ARBA" id="ARBA00022723"/>
    </source>
</evidence>
<dbReference type="EMBL" id="JBEUWX010000002">
    <property type="protein sequence ID" value="MFA9950172.1"/>
    <property type="molecule type" value="Genomic_DNA"/>
</dbReference>
<dbReference type="RefSeq" id="WP_418891243.1">
    <property type="nucleotide sequence ID" value="NZ_JBEUWX010000002.1"/>
</dbReference>
<comment type="caution">
    <text evidence="4">The sequence shown here is derived from an EMBL/GenBank/DDBJ whole genome shotgun (WGS) entry which is preliminary data.</text>
</comment>
<organism evidence="4 5">
    <name type="scientific">Dentiradicibacter hellwigii</name>
    <dbReference type="NCBI Taxonomy" id="3149053"/>
    <lineage>
        <taxon>Bacteria</taxon>
        <taxon>Pseudomonadati</taxon>
        <taxon>Pseudomonadota</taxon>
        <taxon>Betaproteobacteria</taxon>
        <taxon>Rhodocyclales</taxon>
        <taxon>Rhodocyclaceae</taxon>
        <taxon>Dentiradicibacter</taxon>
    </lineage>
</organism>
<name>A0ABV4UF12_9RHOO</name>
<protein>
    <submittedName>
        <fullName evidence="4">Oxidoreductase</fullName>
    </submittedName>
</protein>
<evidence type="ECO:0000259" key="3">
    <source>
        <dbReference type="Pfam" id="PF00465"/>
    </source>
</evidence>
<dbReference type="SUPFAM" id="SSF56796">
    <property type="entry name" value="Dehydroquinate synthase-like"/>
    <property type="match status" value="1"/>
</dbReference>
<dbReference type="InterPro" id="IPR016205">
    <property type="entry name" value="Glycerol_DH"/>
</dbReference>
<keyword evidence="5" id="KW-1185">Reference proteome</keyword>
<feature type="domain" description="Alcohol dehydrogenase iron-type/glycerol dehydrogenase GldA" evidence="3">
    <location>
        <begin position="15"/>
        <end position="157"/>
    </location>
</feature>
<dbReference type="Gene3D" id="3.40.50.1970">
    <property type="match status" value="1"/>
</dbReference>
<dbReference type="PANTHER" id="PTHR43616">
    <property type="entry name" value="GLYCEROL DEHYDROGENASE"/>
    <property type="match status" value="1"/>
</dbReference>
<sequence>MSTFDGIRVQAGAANYFSGVGALAHFDAFFPDATLRQALWIGGPRALAAARPYLPPVFDDDARSIRRVFSGHCSESLVAGYARDGRNADLVIGIGGGSALDTAKAVAARLDKPFVAIPTVAATCAAWTPLSVWYDDEGCALGFELFSLASRLVLVDPRIILAAPPEYLRAGIGDTLAKWYEARVLCDAAPALPLTAQLGLSVARQIHDVLLAQGAAALTAIAAGAVNEALVQVIDAIIAGGGLVGGLGERYTRVAAAHAVHNGLTVIPATAGILHGAKVAYGILVQLALEGRSEELLHLGAALRALGLPRRLADLGVDPMQESDMAAFVARILRPEESIHFLPGIVDAERLRKALAEVEALPAIT</sequence>
<evidence type="ECO:0000313" key="4">
    <source>
        <dbReference type="EMBL" id="MFA9950172.1"/>
    </source>
</evidence>
<dbReference type="Pfam" id="PF00465">
    <property type="entry name" value="Fe-ADH"/>
    <property type="match status" value="1"/>
</dbReference>
<dbReference type="Gene3D" id="1.20.1090.10">
    <property type="entry name" value="Dehydroquinate synthase-like - alpha domain"/>
    <property type="match status" value="1"/>
</dbReference>
<reference evidence="5" key="1">
    <citation type="submission" date="2024-06" db="EMBL/GenBank/DDBJ databases">
        <title>Radixoralia hellwigii gen. nov., sp nov., isolated from a root canal in the human oral cavity.</title>
        <authorList>
            <person name="Bartsch S."/>
            <person name="Wittmer A."/>
            <person name="Schulz A.-K."/>
            <person name="Neumann-Schaal M."/>
            <person name="Wolf J."/>
            <person name="Gronow S."/>
            <person name="Tennert C."/>
            <person name="Haecker G."/>
            <person name="Cieplik F."/>
            <person name="Al-Ahmad A."/>
        </authorList>
    </citation>
    <scope>NUCLEOTIDE SEQUENCE [LARGE SCALE GENOMIC DNA]</scope>
    <source>
        <strain evidence="5">Wk13</strain>
    </source>
</reference>
<dbReference type="CDD" id="cd08172">
    <property type="entry name" value="GlyDH-like"/>
    <property type="match status" value="1"/>
</dbReference>
<proteinExistence type="predicted"/>
<accession>A0ABV4UF12</accession>
<keyword evidence="2" id="KW-0560">Oxidoreductase</keyword>
<dbReference type="PIRSF" id="PIRSF000112">
    <property type="entry name" value="Glycerol_dehydrogenase"/>
    <property type="match status" value="1"/>
</dbReference>
<dbReference type="InterPro" id="IPR001670">
    <property type="entry name" value="ADH_Fe/GldA"/>
</dbReference>
<dbReference type="NCBIfam" id="NF007880">
    <property type="entry name" value="PRK10586.1"/>
    <property type="match status" value="1"/>
</dbReference>
<evidence type="ECO:0000256" key="2">
    <source>
        <dbReference type="ARBA" id="ARBA00023002"/>
    </source>
</evidence>